<evidence type="ECO:0000259" key="3">
    <source>
        <dbReference type="Pfam" id="PF20434"/>
    </source>
</evidence>
<organism evidence="4 5">
    <name type="scientific">Rhodanobacter caeni</name>
    <dbReference type="NCBI Taxonomy" id="657654"/>
    <lineage>
        <taxon>Bacteria</taxon>
        <taxon>Pseudomonadati</taxon>
        <taxon>Pseudomonadota</taxon>
        <taxon>Gammaproteobacteria</taxon>
        <taxon>Lysobacterales</taxon>
        <taxon>Rhodanobacteraceae</taxon>
        <taxon>Rhodanobacter</taxon>
    </lineage>
</organism>
<keyword evidence="5" id="KW-1185">Reference proteome</keyword>
<keyword evidence="2" id="KW-0732">Signal</keyword>
<comment type="caution">
    <text evidence="4">The sequence shown here is derived from an EMBL/GenBank/DDBJ whole genome shotgun (WGS) entry which is preliminary data.</text>
</comment>
<dbReference type="Proteomes" id="UP001500657">
    <property type="component" value="Unassembled WGS sequence"/>
</dbReference>
<reference evidence="5" key="1">
    <citation type="journal article" date="2019" name="Int. J. Syst. Evol. Microbiol.">
        <title>The Global Catalogue of Microorganisms (GCM) 10K type strain sequencing project: providing services to taxonomists for standard genome sequencing and annotation.</title>
        <authorList>
            <consortium name="The Broad Institute Genomics Platform"/>
            <consortium name="The Broad Institute Genome Sequencing Center for Infectious Disease"/>
            <person name="Wu L."/>
            <person name="Ma J."/>
        </authorList>
    </citation>
    <scope>NUCLEOTIDE SEQUENCE [LARGE SCALE GENOMIC DNA]</scope>
    <source>
        <strain evidence="5">JCM 16242</strain>
    </source>
</reference>
<evidence type="ECO:0000313" key="4">
    <source>
        <dbReference type="EMBL" id="GAA0248338.1"/>
    </source>
</evidence>
<protein>
    <recommendedName>
        <fullName evidence="3">BD-FAE-like domain-containing protein</fullName>
    </recommendedName>
</protein>
<feature type="chain" id="PRO_5045666963" description="BD-FAE-like domain-containing protein" evidence="2">
    <location>
        <begin position="23"/>
        <end position="292"/>
    </location>
</feature>
<evidence type="ECO:0000256" key="1">
    <source>
        <dbReference type="ARBA" id="ARBA00022801"/>
    </source>
</evidence>
<feature type="signal peptide" evidence="2">
    <location>
        <begin position="1"/>
        <end position="22"/>
    </location>
</feature>
<sequence>MRLPSLCLALLALLTVATAAHATGTAVPLWPGGALPDGARQGALPALTAYIPASNPTRTAVVICPGGAYHALALDWEGVLVAQWFNQHHVAAFVLQYRHGDGHHYPQPIDDGRRAVRWVREHAGSYGLDPRHIGIMGFSAGGHVAATVSTHYDPKTALLNDAVGQASARPDFTILAYPVITMDERFTHLDSREHLIGTHPPASLVHDLSNETQVTADTPPAFIYVTDADTLVSPENSVAYYLALHRQHVPAELHVFRAGKHGSGLGQHEPLLSIWPELLQRWMAGLGYMEQG</sequence>
<proteinExistence type="predicted"/>
<dbReference type="SUPFAM" id="SSF53474">
    <property type="entry name" value="alpha/beta-Hydrolases"/>
    <property type="match status" value="1"/>
</dbReference>
<dbReference type="Pfam" id="PF20434">
    <property type="entry name" value="BD-FAE"/>
    <property type="match status" value="1"/>
</dbReference>
<dbReference type="InterPro" id="IPR050300">
    <property type="entry name" value="GDXG_lipolytic_enzyme"/>
</dbReference>
<accession>A0ABP3DZW5</accession>
<evidence type="ECO:0000256" key="2">
    <source>
        <dbReference type="SAM" id="SignalP"/>
    </source>
</evidence>
<name>A0ABP3DZW5_9GAMM</name>
<evidence type="ECO:0000313" key="5">
    <source>
        <dbReference type="Proteomes" id="UP001500657"/>
    </source>
</evidence>
<dbReference type="EMBL" id="BAAAFO010000002">
    <property type="protein sequence ID" value="GAA0248338.1"/>
    <property type="molecule type" value="Genomic_DNA"/>
</dbReference>
<dbReference type="InterPro" id="IPR029058">
    <property type="entry name" value="AB_hydrolase_fold"/>
</dbReference>
<keyword evidence="1" id="KW-0378">Hydrolase</keyword>
<feature type="domain" description="BD-FAE-like" evidence="3">
    <location>
        <begin position="50"/>
        <end position="241"/>
    </location>
</feature>
<dbReference type="PANTHER" id="PTHR48081">
    <property type="entry name" value="AB HYDROLASE SUPERFAMILY PROTEIN C4A8.06C"/>
    <property type="match status" value="1"/>
</dbReference>
<dbReference type="Gene3D" id="3.40.50.1820">
    <property type="entry name" value="alpha/beta hydrolase"/>
    <property type="match status" value="1"/>
</dbReference>
<dbReference type="PANTHER" id="PTHR48081:SF6">
    <property type="entry name" value="PEPTIDASE S9 PROLYL OLIGOPEPTIDASE CATALYTIC DOMAIN-CONTAINING PROTEIN"/>
    <property type="match status" value="1"/>
</dbReference>
<gene>
    <name evidence="4" type="ORF">GCM10009126_12310</name>
</gene>
<dbReference type="RefSeq" id="WP_343881271.1">
    <property type="nucleotide sequence ID" value="NZ_BAAAFO010000002.1"/>
</dbReference>
<dbReference type="InterPro" id="IPR049492">
    <property type="entry name" value="BD-FAE-like_dom"/>
</dbReference>